<name>A0A2I1HEJ7_9GLOM</name>
<gene>
    <name evidence="1" type="ORF">RhiirA4_428885</name>
</gene>
<protein>
    <submittedName>
        <fullName evidence="1">Uncharacterized protein</fullName>
    </submittedName>
</protein>
<dbReference type="EMBL" id="LLXI01002507">
    <property type="protein sequence ID" value="PKY57313.1"/>
    <property type="molecule type" value="Genomic_DNA"/>
</dbReference>
<proteinExistence type="predicted"/>
<evidence type="ECO:0000313" key="2">
    <source>
        <dbReference type="Proteomes" id="UP000234323"/>
    </source>
</evidence>
<dbReference type="OrthoDB" id="10357182at2759"/>
<keyword evidence="2" id="KW-1185">Reference proteome</keyword>
<comment type="caution">
    <text evidence="1">The sequence shown here is derived from an EMBL/GenBank/DDBJ whole genome shotgun (WGS) entry which is preliminary data.</text>
</comment>
<sequence length="121" mass="13612">MKKLAGWNIPELMMNYNNPHDNDSSYPPPQSHLYDKGWDNYNHEDDINITMPEQAGFNPSIMDVSPDASFFALDPKGVLSSRHAPLPTVSFDTSPNDPTRLRQEISLVSSTHKNLSNQLEA</sequence>
<organism evidence="1 2">
    <name type="scientific">Rhizophagus irregularis</name>
    <dbReference type="NCBI Taxonomy" id="588596"/>
    <lineage>
        <taxon>Eukaryota</taxon>
        <taxon>Fungi</taxon>
        <taxon>Fungi incertae sedis</taxon>
        <taxon>Mucoromycota</taxon>
        <taxon>Glomeromycotina</taxon>
        <taxon>Glomeromycetes</taxon>
        <taxon>Glomerales</taxon>
        <taxon>Glomeraceae</taxon>
        <taxon>Rhizophagus</taxon>
    </lineage>
</organism>
<evidence type="ECO:0000313" key="1">
    <source>
        <dbReference type="EMBL" id="PKY57313.1"/>
    </source>
</evidence>
<reference evidence="1 2" key="1">
    <citation type="submission" date="2015-10" db="EMBL/GenBank/DDBJ databases">
        <title>Genome analyses suggest a sexual origin of heterokaryosis in a supposedly ancient asexual fungus.</title>
        <authorList>
            <person name="Ropars J."/>
            <person name="Sedzielewska K."/>
            <person name="Noel J."/>
            <person name="Charron P."/>
            <person name="Farinelli L."/>
            <person name="Marton T."/>
            <person name="Kruger M."/>
            <person name="Pelin A."/>
            <person name="Brachmann A."/>
            <person name="Corradi N."/>
        </authorList>
    </citation>
    <scope>NUCLEOTIDE SEQUENCE [LARGE SCALE GENOMIC DNA]</scope>
    <source>
        <strain evidence="1 2">A4</strain>
    </source>
</reference>
<dbReference type="Proteomes" id="UP000234323">
    <property type="component" value="Unassembled WGS sequence"/>
</dbReference>
<dbReference type="AlphaFoldDB" id="A0A2I1HEJ7"/>
<accession>A0A2I1HEJ7</accession>